<name>A0A1I7XL85_HETBA</name>
<evidence type="ECO:0000313" key="2">
    <source>
        <dbReference type="WBParaSite" id="Hba_18484"/>
    </source>
</evidence>
<proteinExistence type="predicted"/>
<organism evidence="1 2">
    <name type="scientific">Heterorhabditis bacteriophora</name>
    <name type="common">Entomopathogenic nematode worm</name>
    <dbReference type="NCBI Taxonomy" id="37862"/>
    <lineage>
        <taxon>Eukaryota</taxon>
        <taxon>Metazoa</taxon>
        <taxon>Ecdysozoa</taxon>
        <taxon>Nematoda</taxon>
        <taxon>Chromadorea</taxon>
        <taxon>Rhabditida</taxon>
        <taxon>Rhabditina</taxon>
        <taxon>Rhabditomorpha</taxon>
        <taxon>Strongyloidea</taxon>
        <taxon>Heterorhabditidae</taxon>
        <taxon>Heterorhabditis</taxon>
    </lineage>
</organism>
<dbReference type="WBParaSite" id="Hba_18484">
    <property type="protein sequence ID" value="Hba_18484"/>
    <property type="gene ID" value="Hba_18484"/>
</dbReference>
<keyword evidence="1" id="KW-1185">Reference proteome</keyword>
<dbReference type="Proteomes" id="UP000095283">
    <property type="component" value="Unplaced"/>
</dbReference>
<protein>
    <submittedName>
        <fullName evidence="2">SET domain-containing protein</fullName>
    </submittedName>
</protein>
<accession>A0A1I7XL85</accession>
<reference evidence="2" key="1">
    <citation type="submission" date="2016-11" db="UniProtKB">
        <authorList>
            <consortium name="WormBaseParasite"/>
        </authorList>
    </citation>
    <scope>IDENTIFICATION</scope>
</reference>
<sequence length="78" mass="8704">METGDLANFTLLEAVSDWSVLRQIIESHTVGSNVSCEEYHTNSDDNNTVVAYFVNPNYEEDSVSAILLYSPLSCEKDI</sequence>
<evidence type="ECO:0000313" key="1">
    <source>
        <dbReference type="Proteomes" id="UP000095283"/>
    </source>
</evidence>
<dbReference type="AlphaFoldDB" id="A0A1I7XL85"/>